<accession>A0A2T5GJ85</accession>
<sequence>MPGTCGVWKTTDVTDADLGLVVGGYNADGAQKVETSRQPNNLWTVTATFPPCGSDADTTLVRTMALSDTTTHLAVAQSSIGMDCAADCTSRAAAIAASNAKVVGRYYRWPTSKYKSLTHAEAAALSKAGLSILSLWEWASDAIENFSFNDGVDQGTSAVNQALKAHQPPGTPIYFAVDFDASSSDVSGRIADYFKGVQHAIDSLKAGYVVGVYGSGRTCAWLLAHGGASRTWLADARKWAGYDTFTEWHVRQGHNDLNIAGLKPGAKGDYDSDEVKANAGFFSGVV</sequence>
<feature type="domain" description="Rv2525c-like glycoside hydrolase-like" evidence="1">
    <location>
        <begin position="94"/>
        <end position="250"/>
    </location>
</feature>
<dbReference type="InterPro" id="IPR017853">
    <property type="entry name" value="GH"/>
</dbReference>
<dbReference type="Pfam" id="PF08924">
    <property type="entry name" value="Rv2525c_GlyHyd-like"/>
    <property type="match status" value="1"/>
</dbReference>
<gene>
    <name evidence="2" type="ORF">C8J26_3116</name>
</gene>
<dbReference type="RefSeq" id="WP_107959127.1">
    <property type="nucleotide sequence ID" value="NZ_JASPFP010000001.1"/>
</dbReference>
<protein>
    <submittedName>
        <fullName evidence="2">Uncharacterized protein DUF1906</fullName>
    </submittedName>
</protein>
<evidence type="ECO:0000313" key="3">
    <source>
        <dbReference type="Proteomes" id="UP000244189"/>
    </source>
</evidence>
<organism evidence="2 3">
    <name type="scientific">Sphingomonas aurantiaca</name>
    <dbReference type="NCBI Taxonomy" id="185949"/>
    <lineage>
        <taxon>Bacteria</taxon>
        <taxon>Pseudomonadati</taxon>
        <taxon>Pseudomonadota</taxon>
        <taxon>Alphaproteobacteria</taxon>
        <taxon>Sphingomonadales</taxon>
        <taxon>Sphingomonadaceae</taxon>
        <taxon>Sphingomonas</taxon>
    </lineage>
</organism>
<dbReference type="EMBL" id="QAOG01000005">
    <property type="protein sequence ID" value="PTQ59372.1"/>
    <property type="molecule type" value="Genomic_DNA"/>
</dbReference>
<dbReference type="Proteomes" id="UP000244189">
    <property type="component" value="Unassembled WGS sequence"/>
</dbReference>
<dbReference type="InterPro" id="IPR015020">
    <property type="entry name" value="Rv2525c-like_Glyco_Hydro-like"/>
</dbReference>
<proteinExistence type="predicted"/>
<dbReference type="SUPFAM" id="SSF51445">
    <property type="entry name" value="(Trans)glycosidases"/>
    <property type="match status" value="1"/>
</dbReference>
<name>A0A2T5GJ85_9SPHN</name>
<evidence type="ECO:0000313" key="2">
    <source>
        <dbReference type="EMBL" id="PTQ59372.1"/>
    </source>
</evidence>
<reference evidence="2 3" key="1">
    <citation type="submission" date="2018-04" db="EMBL/GenBank/DDBJ databases">
        <title>Genomic Encyclopedia of Type Strains, Phase III (KMG-III): the genomes of soil and plant-associated and newly described type strains.</title>
        <authorList>
            <person name="Whitman W."/>
        </authorList>
    </citation>
    <scope>NUCLEOTIDE SEQUENCE [LARGE SCALE GENOMIC DNA]</scope>
    <source>
        <strain evidence="2 3">MA101b</strain>
    </source>
</reference>
<dbReference type="AlphaFoldDB" id="A0A2T5GJ85"/>
<dbReference type="Gene3D" id="3.20.20.80">
    <property type="entry name" value="Glycosidases"/>
    <property type="match status" value="1"/>
</dbReference>
<keyword evidence="3" id="KW-1185">Reference proteome</keyword>
<evidence type="ECO:0000259" key="1">
    <source>
        <dbReference type="Pfam" id="PF08924"/>
    </source>
</evidence>
<comment type="caution">
    <text evidence="2">The sequence shown here is derived from an EMBL/GenBank/DDBJ whole genome shotgun (WGS) entry which is preliminary data.</text>
</comment>